<dbReference type="EMBL" id="AKWY02000021">
    <property type="protein sequence ID" value="EQA71356.1"/>
    <property type="molecule type" value="Genomic_DNA"/>
</dbReference>
<feature type="transmembrane region" description="Helical" evidence="1">
    <location>
        <begin position="509"/>
        <end position="531"/>
    </location>
</feature>
<keyword evidence="1" id="KW-0812">Transmembrane</keyword>
<sequence>MGFTGSLLKFYLPRFSNAKFTLFKIRSILLWSYKMGFIFLILSFYGYLVFLIRYSKWSTASMPLFIISTGIIVLFASGFFDLLLPTLWCFIGLGICLGFLGLYAARRNLIQLLTNLLEPGPVIFFLLACFFYIKLSGAQFEWWDEFTHWGFSAKEMFHLNSFTKVNSPLMFKSYPPGTALFQYWITKSIGWSEGNAYWAQSLLVLAAAVAILEGLIWRQWIRIILTLNVVFLAIFIFGYSLQSLYVDHILGFFCGASVISCIRSNTSAPITIVRLLPILFILPLIKAVGLMLGIFVAIIFVFDQIFKERNTFLGNQSLKQKLIFGFLVILILATPIISARIWGWHVKKSGFSQVFETSFSISQIKKSFSLTEATDRDKETISTFKKAFQTYQINPENVLQIFSRRFVLKLTPLKSLLFLMVFGIAAIVIETRRQERRIAIVGFLTMFLGYTIYSFGLLLMYLYSFGSYEGTRVASFTRYMGIFLLAWTVVTWGFMLNTGEQKEKNSPKIAQGLLVIFILFLTPIKAALFAFTKPKPLPVRMEIKEILSNTIPNLKRGERVYVIWQNTTGFEPWIISYELSPRNFTSVASSGWSLGRPYYEGDVWTSDIPPKTWSENILVNYDFLLLASVDESFWSIYASIFKPTLNLKSNKLFRIIKKENGKINLEAVDLNPKTDNQIIN</sequence>
<feature type="transmembrane region" description="Helical" evidence="1">
    <location>
        <begin position="278"/>
        <end position="302"/>
    </location>
</feature>
<comment type="caution">
    <text evidence="2">The sequence shown here is derived from an EMBL/GenBank/DDBJ whole genome shotgun (WGS) entry which is preliminary data.</text>
</comment>
<feature type="transmembrane region" description="Helical" evidence="1">
    <location>
        <begin position="85"/>
        <end position="105"/>
    </location>
</feature>
<evidence type="ECO:0000313" key="2">
    <source>
        <dbReference type="EMBL" id="EQA71356.1"/>
    </source>
</evidence>
<feature type="transmembrane region" description="Helical" evidence="1">
    <location>
        <begin position="223"/>
        <end position="242"/>
    </location>
</feature>
<feature type="transmembrane region" description="Helical" evidence="1">
    <location>
        <begin position="112"/>
        <end position="133"/>
    </location>
</feature>
<keyword evidence="1" id="KW-1133">Transmembrane helix</keyword>
<proteinExistence type="predicted"/>
<feature type="transmembrane region" description="Helical" evidence="1">
    <location>
        <begin position="413"/>
        <end position="432"/>
    </location>
</feature>
<dbReference type="Proteomes" id="UP000015442">
    <property type="component" value="Unassembled WGS sequence"/>
</dbReference>
<gene>
    <name evidence="2" type="ORF">LEP1GSC059_2660</name>
</gene>
<feature type="transmembrane region" description="Helical" evidence="1">
    <location>
        <begin position="322"/>
        <end position="342"/>
    </location>
</feature>
<reference evidence="2 3" key="1">
    <citation type="submission" date="2013-05" db="EMBL/GenBank/DDBJ databases">
        <authorList>
            <person name="Harkins D.M."/>
            <person name="Durkin A.S."/>
            <person name="Brinkac L.M."/>
            <person name="Haft D.H."/>
            <person name="Selengut J.D."/>
            <person name="Sanka R."/>
            <person name="DePew J."/>
            <person name="Purushe J."/>
            <person name="Hartskeerl R.A."/>
            <person name="Ahmed A."/>
            <person name="van der Linden H."/>
            <person name="Goris M.G.A."/>
            <person name="Vinetz J.M."/>
            <person name="Sutton G.G."/>
            <person name="Nierman W.C."/>
            <person name="Fouts D.E."/>
        </authorList>
    </citation>
    <scope>NUCLEOTIDE SEQUENCE [LARGE SCALE GENOMIC DNA]</scope>
    <source>
        <strain evidence="2 3">CZ214</strain>
    </source>
</reference>
<feature type="transmembrane region" description="Helical" evidence="1">
    <location>
        <begin position="476"/>
        <end position="497"/>
    </location>
</feature>
<feature type="transmembrane region" description="Helical" evidence="1">
    <location>
        <begin position="62"/>
        <end position="79"/>
    </location>
</feature>
<accession>T0GVJ2</accession>
<feature type="transmembrane region" description="Helical" evidence="1">
    <location>
        <begin position="28"/>
        <end position="50"/>
    </location>
</feature>
<name>T0GVJ2_9LEPT</name>
<evidence type="ECO:0000313" key="3">
    <source>
        <dbReference type="Proteomes" id="UP000015442"/>
    </source>
</evidence>
<dbReference type="AlphaFoldDB" id="T0GVJ2"/>
<evidence type="ECO:0000256" key="1">
    <source>
        <dbReference type="SAM" id="Phobius"/>
    </source>
</evidence>
<organism evidence="2 3">
    <name type="scientific">Leptospira noguchii serovar Panama str. CZ214</name>
    <dbReference type="NCBI Taxonomy" id="1001595"/>
    <lineage>
        <taxon>Bacteria</taxon>
        <taxon>Pseudomonadati</taxon>
        <taxon>Spirochaetota</taxon>
        <taxon>Spirochaetia</taxon>
        <taxon>Leptospirales</taxon>
        <taxon>Leptospiraceae</taxon>
        <taxon>Leptospira</taxon>
    </lineage>
</organism>
<feature type="transmembrane region" description="Helical" evidence="1">
    <location>
        <begin position="197"/>
        <end position="216"/>
    </location>
</feature>
<keyword evidence="1" id="KW-0472">Membrane</keyword>
<feature type="transmembrane region" description="Helical" evidence="1">
    <location>
        <begin position="438"/>
        <end position="464"/>
    </location>
</feature>
<protein>
    <submittedName>
        <fullName evidence="2">Putative membrane protein</fullName>
    </submittedName>
</protein>